<feature type="signal peptide" evidence="1">
    <location>
        <begin position="1"/>
        <end position="20"/>
    </location>
</feature>
<dbReference type="SUPFAM" id="SSF81631">
    <property type="entry name" value="PAP/OAS1 substrate-binding domain"/>
    <property type="match status" value="1"/>
</dbReference>
<proteinExistence type="predicted"/>
<sequence>MLSSVAASILILCDRLGVLGLCLRDILAEIKPADSDRITRLNAINQFSDYLRSVQSLRGAVVKPFGSFVSNLYTKWGDLDVSVQLDNGLGNSASKTLKRSLLRDIMKALRRYGVARYIHFIPNARVPLLIYEGNHHNISFDVSIDNYLGIMKSKILLWISQMDERFRDVVLLTKEWAKAQNINDPKSGTLNSYSLCLMVIFHFQTCEPPILPPLGEIYGGNISDDVTGWSSISERHIGDVCAANIERFRSRNLRRRNQSSLAQLLVSFFDKFSEVETVASEYAICTHTGRWERIDSNLGWARTSRSMLIEDPFERPENAARTVGPSELRVVSNAFTDAYNKLSSSSVLANRNSLISCLTRSRVSSQLGVRPQVHYTTGTAAIDPAAVLGRFENVMRLDRRSHASTSAVTVSRRANETTYLL</sequence>
<protein>
    <submittedName>
        <fullName evidence="3">Zinc finger, CCHC domain containing</fullName>
    </submittedName>
</protein>
<dbReference type="CDD" id="cd05402">
    <property type="entry name" value="NT_PAP_TUTase"/>
    <property type="match status" value="1"/>
</dbReference>
<reference evidence="3" key="1">
    <citation type="submission" date="2022-05" db="EMBL/GenBank/DDBJ databases">
        <title>The Musa troglodytarum L. genome provides insights into the mechanism of non-climacteric behaviour and enrichment of carotenoids.</title>
        <authorList>
            <person name="Wang J."/>
        </authorList>
    </citation>
    <scope>NUCLEOTIDE SEQUENCE</scope>
    <source>
        <tissue evidence="3">Leaf</tissue>
    </source>
</reference>
<dbReference type="OrthoDB" id="2274644at2759"/>
<feature type="chain" id="PRO_5039228041" evidence="1">
    <location>
        <begin position="21"/>
        <end position="421"/>
    </location>
</feature>
<evidence type="ECO:0000259" key="2">
    <source>
        <dbReference type="Pfam" id="PF22600"/>
    </source>
</evidence>
<dbReference type="GO" id="GO:0050265">
    <property type="term" value="F:RNA uridylyltransferase activity"/>
    <property type="evidence" value="ECO:0007669"/>
    <property type="project" value="TreeGrafter"/>
</dbReference>
<name>A0A9E7G5C1_9LILI</name>
<dbReference type="EMBL" id="CP097508">
    <property type="protein sequence ID" value="URE08654.1"/>
    <property type="molecule type" value="Genomic_DNA"/>
</dbReference>
<dbReference type="SUPFAM" id="SSF81301">
    <property type="entry name" value="Nucleotidyltransferase"/>
    <property type="match status" value="1"/>
</dbReference>
<dbReference type="InterPro" id="IPR054708">
    <property type="entry name" value="MTPAP-like_central"/>
</dbReference>
<gene>
    <name evidence="3" type="ORF">MUK42_30185</name>
</gene>
<dbReference type="Pfam" id="PF22600">
    <property type="entry name" value="MTPAP-like_central"/>
    <property type="match status" value="1"/>
</dbReference>
<dbReference type="Gene3D" id="1.10.1410.10">
    <property type="match status" value="1"/>
</dbReference>
<dbReference type="GO" id="GO:0031123">
    <property type="term" value="P:RNA 3'-end processing"/>
    <property type="evidence" value="ECO:0007669"/>
    <property type="project" value="TreeGrafter"/>
</dbReference>
<dbReference type="AlphaFoldDB" id="A0A9E7G5C1"/>
<evidence type="ECO:0000313" key="3">
    <source>
        <dbReference type="EMBL" id="URE08654.1"/>
    </source>
</evidence>
<accession>A0A9E7G5C1</accession>
<dbReference type="PANTHER" id="PTHR12271:SF123">
    <property type="entry name" value="PROTEIN HESO1"/>
    <property type="match status" value="1"/>
</dbReference>
<evidence type="ECO:0000256" key="1">
    <source>
        <dbReference type="SAM" id="SignalP"/>
    </source>
</evidence>
<dbReference type="Proteomes" id="UP001055439">
    <property type="component" value="Chromosome 6"/>
</dbReference>
<keyword evidence="1" id="KW-0732">Signal</keyword>
<organism evidence="3 4">
    <name type="scientific">Musa troglodytarum</name>
    <name type="common">fe'i banana</name>
    <dbReference type="NCBI Taxonomy" id="320322"/>
    <lineage>
        <taxon>Eukaryota</taxon>
        <taxon>Viridiplantae</taxon>
        <taxon>Streptophyta</taxon>
        <taxon>Embryophyta</taxon>
        <taxon>Tracheophyta</taxon>
        <taxon>Spermatophyta</taxon>
        <taxon>Magnoliopsida</taxon>
        <taxon>Liliopsida</taxon>
        <taxon>Zingiberales</taxon>
        <taxon>Musaceae</taxon>
        <taxon>Musa</taxon>
    </lineage>
</organism>
<dbReference type="Gene3D" id="3.30.460.10">
    <property type="entry name" value="Beta Polymerase, domain 2"/>
    <property type="match status" value="1"/>
</dbReference>
<keyword evidence="4" id="KW-1185">Reference proteome</keyword>
<dbReference type="PANTHER" id="PTHR12271">
    <property type="entry name" value="POLY A POLYMERASE CID PAP -RELATED"/>
    <property type="match status" value="1"/>
</dbReference>
<feature type="domain" description="Poly(A) RNA polymerase mitochondrial-like central palm" evidence="2">
    <location>
        <begin position="24"/>
        <end position="160"/>
    </location>
</feature>
<evidence type="ECO:0000313" key="4">
    <source>
        <dbReference type="Proteomes" id="UP001055439"/>
    </source>
</evidence>
<dbReference type="InterPro" id="IPR043519">
    <property type="entry name" value="NT_sf"/>
</dbReference>